<keyword evidence="2" id="KW-1185">Reference proteome</keyword>
<dbReference type="Proteomes" id="UP000799750">
    <property type="component" value="Unassembled WGS sequence"/>
</dbReference>
<dbReference type="EMBL" id="MU004182">
    <property type="protein sequence ID" value="KAF2501048.1"/>
    <property type="molecule type" value="Genomic_DNA"/>
</dbReference>
<evidence type="ECO:0000313" key="2">
    <source>
        <dbReference type="Proteomes" id="UP000799750"/>
    </source>
</evidence>
<dbReference type="AlphaFoldDB" id="A0A6A6R8L3"/>
<reference evidence="1" key="1">
    <citation type="journal article" date="2020" name="Stud. Mycol.">
        <title>101 Dothideomycetes genomes: a test case for predicting lifestyles and emergence of pathogens.</title>
        <authorList>
            <person name="Haridas S."/>
            <person name="Albert R."/>
            <person name="Binder M."/>
            <person name="Bloem J."/>
            <person name="Labutti K."/>
            <person name="Salamov A."/>
            <person name="Andreopoulos B."/>
            <person name="Baker S."/>
            <person name="Barry K."/>
            <person name="Bills G."/>
            <person name="Bluhm B."/>
            <person name="Cannon C."/>
            <person name="Castanera R."/>
            <person name="Culley D."/>
            <person name="Daum C."/>
            <person name="Ezra D."/>
            <person name="Gonzalez J."/>
            <person name="Henrissat B."/>
            <person name="Kuo A."/>
            <person name="Liang C."/>
            <person name="Lipzen A."/>
            <person name="Lutzoni F."/>
            <person name="Magnuson J."/>
            <person name="Mondo S."/>
            <person name="Nolan M."/>
            <person name="Ohm R."/>
            <person name="Pangilinan J."/>
            <person name="Park H.-J."/>
            <person name="Ramirez L."/>
            <person name="Alfaro M."/>
            <person name="Sun H."/>
            <person name="Tritt A."/>
            <person name="Yoshinaga Y."/>
            <person name="Zwiers L.-H."/>
            <person name="Turgeon B."/>
            <person name="Goodwin S."/>
            <person name="Spatafora J."/>
            <person name="Crous P."/>
            <person name="Grigoriev I."/>
        </authorList>
    </citation>
    <scope>NUCLEOTIDE SEQUENCE</scope>
    <source>
        <strain evidence="1">CBS 269.34</strain>
    </source>
</reference>
<sequence>MSGPPAARVDAIIDGESGSLPARETTTLPMIDGTTITPIPESVDLSKVAATSSLPLSQSGADLIKLTASLSSTILAENLASFKTSSSSTQSASVTRLSHVVASHYNVALEDWDIFVQSLPEKPEVDSRMPPLERYFCTTNLTVEEAARYEQDPIVDWILLNLDITKYIVHCADTLQE</sequence>
<gene>
    <name evidence="1" type="ORF">BU16DRAFT_533771</name>
</gene>
<organism evidence="1 2">
    <name type="scientific">Lophium mytilinum</name>
    <dbReference type="NCBI Taxonomy" id="390894"/>
    <lineage>
        <taxon>Eukaryota</taxon>
        <taxon>Fungi</taxon>
        <taxon>Dikarya</taxon>
        <taxon>Ascomycota</taxon>
        <taxon>Pezizomycotina</taxon>
        <taxon>Dothideomycetes</taxon>
        <taxon>Pleosporomycetidae</taxon>
        <taxon>Mytilinidiales</taxon>
        <taxon>Mytilinidiaceae</taxon>
        <taxon>Lophium</taxon>
    </lineage>
</organism>
<protein>
    <submittedName>
        <fullName evidence="1">Uncharacterized protein</fullName>
    </submittedName>
</protein>
<name>A0A6A6R8L3_9PEZI</name>
<proteinExistence type="predicted"/>
<accession>A0A6A6R8L3</accession>
<evidence type="ECO:0000313" key="1">
    <source>
        <dbReference type="EMBL" id="KAF2501048.1"/>
    </source>
</evidence>